<dbReference type="Proteomes" id="UP000001343">
    <property type="component" value="Unassembled WGS sequence"/>
</dbReference>
<dbReference type="EMBL" id="AKWM02000012">
    <property type="protein sequence ID" value="EKS01678.1"/>
    <property type="molecule type" value="Genomic_DNA"/>
</dbReference>
<reference evidence="1 2" key="1">
    <citation type="journal article" date="2014" name="Int. J. Syst. Evol. Microbiol.">
        <title>Leptospira mayottensis sp. nov., a pathogenic species of the genus Leptospira isolated from humans.</title>
        <authorList>
            <person name="Bourhy P."/>
            <person name="Collet L."/>
            <person name="Brisse S."/>
            <person name="Picardeau M."/>
        </authorList>
    </citation>
    <scope>NUCLEOTIDE SEQUENCE [LARGE SCALE GENOMIC DNA]</scope>
    <source>
        <strain evidence="1 2">200901122</strain>
    </source>
</reference>
<proteinExistence type="predicted"/>
<name>A0AA87MSP5_9LEPT</name>
<evidence type="ECO:0000313" key="1">
    <source>
        <dbReference type="EMBL" id="EKS01678.1"/>
    </source>
</evidence>
<dbReference type="AlphaFoldDB" id="A0AA87MSP5"/>
<accession>A0AA87MSP5</accession>
<gene>
    <name evidence="1" type="ORF">LEP1GSC125_1602</name>
</gene>
<evidence type="ECO:0000313" key="2">
    <source>
        <dbReference type="Proteomes" id="UP000001343"/>
    </source>
</evidence>
<organism evidence="1 2">
    <name type="scientific">Leptospira mayottensis 200901122</name>
    <dbReference type="NCBI Taxonomy" id="1193010"/>
    <lineage>
        <taxon>Bacteria</taxon>
        <taxon>Pseudomonadati</taxon>
        <taxon>Spirochaetota</taxon>
        <taxon>Spirochaetia</taxon>
        <taxon>Leptospirales</taxon>
        <taxon>Leptospiraceae</taxon>
        <taxon>Leptospira</taxon>
    </lineage>
</organism>
<sequence length="46" mass="5102">MKTSGCPFGNSNAASSFEQWQDVSQKELKPSHFRAAGIEAESINWE</sequence>
<comment type="caution">
    <text evidence="1">The sequence shown here is derived from an EMBL/GenBank/DDBJ whole genome shotgun (WGS) entry which is preliminary data.</text>
</comment>
<protein>
    <submittedName>
        <fullName evidence="1">Uncharacterized protein</fullName>
    </submittedName>
</protein>